<evidence type="ECO:0000256" key="1">
    <source>
        <dbReference type="SAM" id="MobiDB-lite"/>
    </source>
</evidence>
<evidence type="ECO:0000313" key="2">
    <source>
        <dbReference type="EMBL" id="GEB83867.1"/>
    </source>
</evidence>
<accession>A0A4Y3TS16</accession>
<reference evidence="2 3" key="1">
    <citation type="submission" date="2019-06" db="EMBL/GenBank/DDBJ databases">
        <title>Whole genome shotgun sequence of Acetobacter orleanensis NBRC 13752.</title>
        <authorList>
            <person name="Hosoyama A."/>
            <person name="Uohara A."/>
            <person name="Ohji S."/>
            <person name="Ichikawa N."/>
        </authorList>
    </citation>
    <scope>NUCLEOTIDE SEQUENCE [LARGE SCALE GENOMIC DNA]</scope>
    <source>
        <strain evidence="2 3">NBRC 13752</strain>
    </source>
</reference>
<feature type="compositionally biased region" description="Basic and acidic residues" evidence="1">
    <location>
        <begin position="1"/>
        <end position="18"/>
    </location>
</feature>
<dbReference type="Proteomes" id="UP000317617">
    <property type="component" value="Unassembled WGS sequence"/>
</dbReference>
<dbReference type="OrthoDB" id="7224939at2"/>
<dbReference type="AlphaFoldDB" id="A0A4Y3TS16"/>
<proteinExistence type="predicted"/>
<organism evidence="2 3">
    <name type="scientific">Acetobacter orleanensis</name>
    <dbReference type="NCBI Taxonomy" id="104099"/>
    <lineage>
        <taxon>Bacteria</taxon>
        <taxon>Pseudomonadati</taxon>
        <taxon>Pseudomonadota</taxon>
        <taxon>Alphaproteobacteria</taxon>
        <taxon>Acetobacterales</taxon>
        <taxon>Acetobacteraceae</taxon>
        <taxon>Acetobacter</taxon>
    </lineage>
</organism>
<feature type="region of interest" description="Disordered" evidence="1">
    <location>
        <begin position="1"/>
        <end position="28"/>
    </location>
</feature>
<feature type="region of interest" description="Disordered" evidence="1">
    <location>
        <begin position="66"/>
        <end position="104"/>
    </location>
</feature>
<comment type="caution">
    <text evidence="2">The sequence shown here is derived from an EMBL/GenBank/DDBJ whole genome shotgun (WGS) entry which is preliminary data.</text>
</comment>
<sequence>MARGGRRDGAGRPKKEEQGDYAGPEIGDLTHLTPLEFFRAVLRDPEAPFSARWSAAKEAAPFMHSRLAPKVEDGDGQTSMADEWDTVLSPKAQEKAMGTKNGMH</sequence>
<dbReference type="RefSeq" id="WP_048835463.1">
    <property type="nucleotide sequence ID" value="NZ_BJMU01000020.1"/>
</dbReference>
<gene>
    <name evidence="2" type="ORF">AOR01nite_23440</name>
</gene>
<evidence type="ECO:0000313" key="3">
    <source>
        <dbReference type="Proteomes" id="UP000317617"/>
    </source>
</evidence>
<keyword evidence="3" id="KW-1185">Reference proteome</keyword>
<name>A0A4Y3TS16_9PROT</name>
<dbReference type="EMBL" id="BJMU01000020">
    <property type="protein sequence ID" value="GEB83867.1"/>
    <property type="molecule type" value="Genomic_DNA"/>
</dbReference>
<protein>
    <submittedName>
        <fullName evidence="2">Uncharacterized protein</fullName>
    </submittedName>
</protein>